<dbReference type="GO" id="GO:0005829">
    <property type="term" value="C:cytosol"/>
    <property type="evidence" value="ECO:0007669"/>
    <property type="project" value="TreeGrafter"/>
</dbReference>
<evidence type="ECO:0000313" key="3">
    <source>
        <dbReference type="Proteomes" id="UP000234341"/>
    </source>
</evidence>
<accession>A0A2N5CFE4</accession>
<dbReference type="PANTHER" id="PTHR43384:SF13">
    <property type="entry name" value="SLR0110 PROTEIN"/>
    <property type="match status" value="1"/>
</dbReference>
<dbReference type="PANTHER" id="PTHR43384">
    <property type="entry name" value="SEPTUM SITE-DETERMINING PROTEIN MIND HOMOLOG, CHLOROPLASTIC-RELATED"/>
    <property type="match status" value="1"/>
</dbReference>
<name>A0A2N5CFE4_9BURK</name>
<protein>
    <submittedName>
        <fullName evidence="2">Pilus assembly protein</fullName>
    </submittedName>
</protein>
<dbReference type="SUPFAM" id="SSF52172">
    <property type="entry name" value="CheY-like"/>
    <property type="match status" value="1"/>
</dbReference>
<reference evidence="2 3" key="1">
    <citation type="submission" date="2017-12" db="EMBL/GenBank/DDBJ databases">
        <title>Genome sequence of the active heterotrophic nitrifier-denitrifier, Cupriavidus pauculus UM1.</title>
        <authorList>
            <person name="Putonti C."/>
            <person name="Castignetti D."/>
        </authorList>
    </citation>
    <scope>NUCLEOTIDE SEQUENCE [LARGE SCALE GENOMIC DNA]</scope>
    <source>
        <strain evidence="2 3">UM1</strain>
    </source>
</reference>
<evidence type="ECO:0000259" key="1">
    <source>
        <dbReference type="Pfam" id="PF16968"/>
    </source>
</evidence>
<dbReference type="AlphaFoldDB" id="A0A2N5CFE4"/>
<dbReference type="InterPro" id="IPR027417">
    <property type="entry name" value="P-loop_NTPase"/>
</dbReference>
<evidence type="ECO:0000313" key="2">
    <source>
        <dbReference type="EMBL" id="PLQ00915.1"/>
    </source>
</evidence>
<gene>
    <name evidence="2" type="ORF">CYJ10_10905</name>
</gene>
<dbReference type="InterPro" id="IPR011006">
    <property type="entry name" value="CheY-like_superfamily"/>
</dbReference>
<dbReference type="InterPro" id="IPR031580">
    <property type="entry name" value="TadZ_N"/>
</dbReference>
<feature type="domain" description="Pilus assembly protein TadZ N-terminal" evidence="1">
    <location>
        <begin position="8"/>
        <end position="118"/>
    </location>
</feature>
<dbReference type="GO" id="GO:0051782">
    <property type="term" value="P:negative regulation of cell division"/>
    <property type="evidence" value="ECO:0007669"/>
    <property type="project" value="TreeGrafter"/>
</dbReference>
<dbReference type="InterPro" id="IPR050625">
    <property type="entry name" value="ParA/MinD_ATPase"/>
</dbReference>
<proteinExistence type="predicted"/>
<dbReference type="GO" id="GO:0009898">
    <property type="term" value="C:cytoplasmic side of plasma membrane"/>
    <property type="evidence" value="ECO:0007669"/>
    <property type="project" value="TreeGrafter"/>
</dbReference>
<dbReference type="GO" id="GO:0016887">
    <property type="term" value="F:ATP hydrolysis activity"/>
    <property type="evidence" value="ECO:0007669"/>
    <property type="project" value="TreeGrafter"/>
</dbReference>
<dbReference type="STRING" id="82633.GCA_000974605_01484"/>
<dbReference type="EMBL" id="PJRP01000003">
    <property type="protein sequence ID" value="PLQ00915.1"/>
    <property type="molecule type" value="Genomic_DNA"/>
</dbReference>
<dbReference type="SUPFAM" id="SSF52540">
    <property type="entry name" value="P-loop containing nucleoside triphosphate hydrolases"/>
    <property type="match status" value="1"/>
</dbReference>
<organism evidence="2 3">
    <name type="scientific">Cupriavidus pauculus</name>
    <dbReference type="NCBI Taxonomy" id="82633"/>
    <lineage>
        <taxon>Bacteria</taxon>
        <taxon>Pseudomonadati</taxon>
        <taxon>Pseudomonadota</taxon>
        <taxon>Betaproteobacteria</taxon>
        <taxon>Burkholderiales</taxon>
        <taxon>Burkholderiaceae</taxon>
        <taxon>Cupriavidus</taxon>
    </lineage>
</organism>
<dbReference type="Gene3D" id="3.40.50.300">
    <property type="entry name" value="P-loop containing nucleotide triphosphate hydrolases"/>
    <property type="match status" value="1"/>
</dbReference>
<dbReference type="OrthoDB" id="8531995at2"/>
<dbReference type="GO" id="GO:0005524">
    <property type="term" value="F:ATP binding"/>
    <property type="evidence" value="ECO:0007669"/>
    <property type="project" value="TreeGrafter"/>
</dbReference>
<dbReference type="RefSeq" id="WP_101681476.1">
    <property type="nucleotide sequence ID" value="NZ_PJRP01000003.1"/>
</dbReference>
<dbReference type="Gene3D" id="3.40.50.2300">
    <property type="match status" value="1"/>
</dbReference>
<sequence length="410" mass="43851">MDAFLLNTKRESLRHWLDEALGDAGTLVAEDGAQEAFIEQVGAIRPGLVFLDFAATHVEASARLAEQVARLFPQLPLVAVGNAGEPDAMLAALRAGVRDFIDLRGAPAQATDAVRRLMVPRAQVRPVAPTHRHGKIVALLGARPGVGVSTLAVNLAASVRQREGAGAAAEVLLLDLGLPVRDGALYMNIAPEFHFVEAVRNLRRFDQVFVDTALACHASGVSVLPLPATLAELRDVSFSEALALLDRLRAFFDLQVIDLGGFSNTEFMSQIVKAADAVVMVAEQSVGAIVSAAELLHELKKREIERPDLHLMVSRFDPELGVDAAQIAERVGVASVDTLPDRRAALVQAANRGAVLAQTAPADPYVRAVGALKERLGFRAEQASERGILARIKEKLPEALRVTRAARAGN</sequence>
<dbReference type="Proteomes" id="UP000234341">
    <property type="component" value="Unassembled WGS sequence"/>
</dbReference>
<comment type="caution">
    <text evidence="2">The sequence shown here is derived from an EMBL/GenBank/DDBJ whole genome shotgun (WGS) entry which is preliminary data.</text>
</comment>
<dbReference type="Pfam" id="PF16968">
    <property type="entry name" value="TadZ_N"/>
    <property type="match status" value="1"/>
</dbReference>